<feature type="region of interest" description="Disordered" evidence="4">
    <location>
        <begin position="342"/>
        <end position="362"/>
    </location>
</feature>
<evidence type="ECO:0000313" key="9">
    <source>
        <dbReference type="Proteomes" id="UP000251571"/>
    </source>
</evidence>
<keyword evidence="3" id="KW-0804">Transcription</keyword>
<dbReference type="Proteomes" id="UP000245839">
    <property type="component" value="Unassembled WGS sequence"/>
</dbReference>
<dbReference type="CDD" id="cd01392">
    <property type="entry name" value="HTH_LacI"/>
    <property type="match status" value="1"/>
</dbReference>
<evidence type="ECO:0000256" key="1">
    <source>
        <dbReference type="ARBA" id="ARBA00023015"/>
    </source>
</evidence>
<dbReference type="PROSITE" id="PS50932">
    <property type="entry name" value="HTH_LACI_2"/>
    <property type="match status" value="1"/>
</dbReference>
<sequence>MEEITAPRGPGRRATITDVARDIGVSKGTVSRALNGHPDISDATRLRAQKAAARLGYRPLGSAQAIRTGRCRALGLVIETGEHDAHRPFLAAFLAGLSDGAALEGWTLTVATAPEGDTLATYQRLIDDRKADGFVLPRTRLRDPRVEMLRGAGVPFVLFGRHGDPEGCAWFDIEMEAAMRASVARLAAAGHRRIAFVGGSALHTYAQLRAEGFRAGMAEAGLRADLMRFGAVDRAGGARAAAALLDAPDPPSAFVYAVDAAALGLWQAARARGLTVGRDLAVIGYDGTPEGAHAEPPLATWAVDTHAAGLRLADLLIRRIRGEAPEALREVGQARYLDRGSAACAGPGGAAPSDDDTPMGGR</sequence>
<keyword evidence="1" id="KW-0805">Transcription regulation</keyword>
<dbReference type="PANTHER" id="PTHR30146">
    <property type="entry name" value="LACI-RELATED TRANSCRIPTIONAL REPRESSOR"/>
    <property type="match status" value="1"/>
</dbReference>
<dbReference type="Gene3D" id="1.10.260.40">
    <property type="entry name" value="lambda repressor-like DNA-binding domains"/>
    <property type="match status" value="1"/>
</dbReference>
<evidence type="ECO:0000256" key="3">
    <source>
        <dbReference type="ARBA" id="ARBA00023163"/>
    </source>
</evidence>
<dbReference type="OrthoDB" id="234496at2"/>
<dbReference type="RefSeq" id="WP_109565062.1">
    <property type="nucleotide sequence ID" value="NZ_QGDJ01000007.1"/>
</dbReference>
<keyword evidence="2" id="KW-0238">DNA-binding</keyword>
<evidence type="ECO:0000259" key="5">
    <source>
        <dbReference type="PROSITE" id="PS50932"/>
    </source>
</evidence>
<organism evidence="7 9">
    <name type="scientific">Jannaschia seohaensis</name>
    <dbReference type="NCBI Taxonomy" id="475081"/>
    <lineage>
        <taxon>Bacteria</taxon>
        <taxon>Pseudomonadati</taxon>
        <taxon>Pseudomonadota</taxon>
        <taxon>Alphaproteobacteria</taxon>
        <taxon>Rhodobacterales</taxon>
        <taxon>Roseobacteraceae</taxon>
        <taxon>Jannaschia</taxon>
    </lineage>
</organism>
<dbReference type="InterPro" id="IPR000843">
    <property type="entry name" value="HTH_LacI"/>
</dbReference>
<evidence type="ECO:0000256" key="4">
    <source>
        <dbReference type="SAM" id="MobiDB-lite"/>
    </source>
</evidence>
<feature type="compositionally biased region" description="Acidic residues" evidence="4">
    <location>
        <begin position="353"/>
        <end position="362"/>
    </location>
</feature>
<dbReference type="Gene3D" id="3.40.50.2300">
    <property type="match status" value="2"/>
</dbReference>
<accession>A0A2Y9B196</accession>
<evidence type="ECO:0000313" key="7">
    <source>
        <dbReference type="EMBL" id="SSA48099.1"/>
    </source>
</evidence>
<dbReference type="EMBL" id="QGDJ01000007">
    <property type="protein sequence ID" value="PWJ16900.1"/>
    <property type="molecule type" value="Genomic_DNA"/>
</dbReference>
<proteinExistence type="predicted"/>
<dbReference type="InterPro" id="IPR046335">
    <property type="entry name" value="LacI/GalR-like_sensor"/>
</dbReference>
<gene>
    <name evidence="6" type="ORF">BCF38_10712</name>
    <name evidence="7" type="ORF">SAMN05421539_10712</name>
</gene>
<protein>
    <submittedName>
        <fullName evidence="7">LacI family transcriptional regulator</fullName>
    </submittedName>
</protein>
<name>A0A2Y9B196_9RHOB</name>
<evidence type="ECO:0000313" key="8">
    <source>
        <dbReference type="Proteomes" id="UP000245839"/>
    </source>
</evidence>
<dbReference type="SMART" id="SM00354">
    <property type="entry name" value="HTH_LACI"/>
    <property type="match status" value="1"/>
</dbReference>
<dbReference type="EMBL" id="UETC01000007">
    <property type="protein sequence ID" value="SSA48099.1"/>
    <property type="molecule type" value="Genomic_DNA"/>
</dbReference>
<dbReference type="PANTHER" id="PTHR30146:SF153">
    <property type="entry name" value="LACTOSE OPERON REPRESSOR"/>
    <property type="match status" value="1"/>
</dbReference>
<dbReference type="AlphaFoldDB" id="A0A2Y9B196"/>
<evidence type="ECO:0000256" key="2">
    <source>
        <dbReference type="ARBA" id="ARBA00023125"/>
    </source>
</evidence>
<feature type="domain" description="HTH lacI-type" evidence="5">
    <location>
        <begin position="14"/>
        <end position="68"/>
    </location>
</feature>
<reference evidence="6 8" key="2">
    <citation type="submission" date="2018-03" db="EMBL/GenBank/DDBJ databases">
        <title>Genomic Encyclopedia of Archaeal and Bacterial Type Strains, Phase II (KMG-II): from individual species to whole genera.</title>
        <authorList>
            <person name="Goeker M."/>
        </authorList>
    </citation>
    <scope>NUCLEOTIDE SEQUENCE [LARGE SCALE GENOMIC DNA]</scope>
    <source>
        <strain evidence="6 8">DSM 25227</strain>
    </source>
</reference>
<dbReference type="InterPro" id="IPR010982">
    <property type="entry name" value="Lambda_DNA-bd_dom_sf"/>
</dbReference>
<dbReference type="InterPro" id="IPR028082">
    <property type="entry name" value="Peripla_BP_I"/>
</dbReference>
<dbReference type="SUPFAM" id="SSF47413">
    <property type="entry name" value="lambda repressor-like DNA-binding domains"/>
    <property type="match status" value="1"/>
</dbReference>
<dbReference type="Pfam" id="PF13377">
    <property type="entry name" value="Peripla_BP_3"/>
    <property type="match status" value="1"/>
</dbReference>
<dbReference type="GO" id="GO:0003700">
    <property type="term" value="F:DNA-binding transcription factor activity"/>
    <property type="evidence" value="ECO:0007669"/>
    <property type="project" value="TreeGrafter"/>
</dbReference>
<evidence type="ECO:0000313" key="6">
    <source>
        <dbReference type="EMBL" id="PWJ16900.1"/>
    </source>
</evidence>
<keyword evidence="8" id="KW-1185">Reference proteome</keyword>
<dbReference type="GO" id="GO:0000976">
    <property type="term" value="F:transcription cis-regulatory region binding"/>
    <property type="evidence" value="ECO:0007669"/>
    <property type="project" value="TreeGrafter"/>
</dbReference>
<reference evidence="7 9" key="1">
    <citation type="submission" date="2016-10" db="EMBL/GenBank/DDBJ databases">
        <authorList>
            <person name="Cai Z."/>
        </authorList>
    </citation>
    <scope>NUCLEOTIDE SEQUENCE [LARGE SCALE GENOMIC DNA]</scope>
    <source>
        <strain evidence="7 9">DSM 25227</strain>
    </source>
</reference>
<dbReference type="Proteomes" id="UP000251571">
    <property type="component" value="Unassembled WGS sequence"/>
</dbReference>
<dbReference type="Pfam" id="PF00356">
    <property type="entry name" value="LacI"/>
    <property type="match status" value="1"/>
</dbReference>
<dbReference type="SUPFAM" id="SSF53822">
    <property type="entry name" value="Periplasmic binding protein-like I"/>
    <property type="match status" value="1"/>
</dbReference>